<sequence>MVDQVSAAAGSCLCEHESTRKLEFLQTSVAIAPSPLAVGSMASPRPWPVLVLLLLLVLAAAPFTTTTQAHTLPAAVAPARASKCVSSPDFPQNCTIRVASLPNCIVSCLNKTTGVETCACCMAGLRLLPNKQCKPCPTGSFARMADNVCSPCHEGRTTTGPGSSVCSVCAAGYGWRPPTVHTGPWCQRCPQCSYGPGNTTAPCKACDPGFTTNGPGASECIPAVCASLPDPVPGVAAWPSQCTGTSSCTASCTAGFSGEVTAVCGCDQKWLAPTTTCEPEASQIWRGTLRASKTLVAAGSSSELLFTVKFDAALPATAGPVKLYSCGATPNGPPGILGLALADMMDDGNNTSGDTADGDGIYSVKLAVQFTRGNESRCYTVVVGAAEAAPGTAPIDMGNAVTVTSFAGCSSPPPEVPEGTSYPWDHPAAAAQCRDVPVDFACSANCREPYAYGPGRISRCLGGDVWTGPTGFCEPWVCTPDPFPQLGLPVTCERKGQAGYAPGALCTAPCPQGRSGSGYKALCTQSRTWEVTVECTGNCTSLPSPDPPGSYSDRWAPTCIGLAENQTCTAECSCSGAKFVAECDTNGSYVVKPGACNACPGPIINGDLEQGLEMSFTQVIQSGSSGAFFWGASSQLYNQFNNYGGSNLPLTNADDASHGNFATSFPTQDSSFVHFTRHGPVARGSILTFDFKVMNLVSYYYPNTMNFGFSPNQQVRVDLMNPAILTTPGATFFGPASDWVIASVLGQQEVVAAGFNLWKTVKFDLSAYQGQTLLIALRTTIEQFFLFASWDNVQVTAPRLSARKAPAKVSRKKTNVLVQGPNGCNKGGCKPFASRAVHG</sequence>
<dbReference type="SMART" id="SM01411">
    <property type="entry name" value="Ephrin_rec_like"/>
    <property type="match status" value="2"/>
</dbReference>
<dbReference type="SUPFAM" id="SSF57184">
    <property type="entry name" value="Growth factor receptor domain"/>
    <property type="match status" value="1"/>
</dbReference>
<name>A0ABY8U1U8_TETOB</name>
<dbReference type="Gene3D" id="2.10.50.10">
    <property type="entry name" value="Tumor Necrosis Factor Receptor, subunit A, domain 2"/>
    <property type="match status" value="1"/>
</dbReference>
<evidence type="ECO:0008006" key="3">
    <source>
        <dbReference type="Google" id="ProtNLM"/>
    </source>
</evidence>
<protein>
    <recommendedName>
        <fullName evidence="3">Tyrosine-protein kinase ephrin type A/B receptor-like domain-containing protein</fullName>
    </recommendedName>
</protein>
<reference evidence="1 2" key="1">
    <citation type="submission" date="2023-05" db="EMBL/GenBank/DDBJ databases">
        <title>A 100% complete, gapless, phased diploid assembly of the Scenedesmus obliquus UTEX 3031 genome.</title>
        <authorList>
            <person name="Biondi T.C."/>
            <person name="Hanschen E.R."/>
            <person name="Kwon T."/>
            <person name="Eng W."/>
            <person name="Kruse C.P.S."/>
            <person name="Koehler S.I."/>
            <person name="Kunde Y."/>
            <person name="Gleasner C.D."/>
            <person name="You Mak K.T."/>
            <person name="Polle J."/>
            <person name="Hovde B.T."/>
            <person name="Starkenburg S.R."/>
        </authorList>
    </citation>
    <scope>NUCLEOTIDE SEQUENCE [LARGE SCALE GENOMIC DNA]</scope>
    <source>
        <strain evidence="1 2">DOE0152z</strain>
    </source>
</reference>
<dbReference type="InterPro" id="IPR009030">
    <property type="entry name" value="Growth_fac_rcpt_cys_sf"/>
</dbReference>
<gene>
    <name evidence="1" type="ORF">OEZ85_002081</name>
</gene>
<evidence type="ECO:0000313" key="1">
    <source>
        <dbReference type="EMBL" id="WIA15431.1"/>
    </source>
</evidence>
<dbReference type="Proteomes" id="UP001244341">
    <property type="component" value="Chromosome 6b"/>
</dbReference>
<organism evidence="1 2">
    <name type="scientific">Tetradesmus obliquus</name>
    <name type="common">Green alga</name>
    <name type="synonym">Acutodesmus obliquus</name>
    <dbReference type="NCBI Taxonomy" id="3088"/>
    <lineage>
        <taxon>Eukaryota</taxon>
        <taxon>Viridiplantae</taxon>
        <taxon>Chlorophyta</taxon>
        <taxon>core chlorophytes</taxon>
        <taxon>Chlorophyceae</taxon>
        <taxon>CS clade</taxon>
        <taxon>Sphaeropleales</taxon>
        <taxon>Scenedesmaceae</taxon>
        <taxon>Tetradesmus</taxon>
    </lineage>
</organism>
<keyword evidence="2" id="KW-1185">Reference proteome</keyword>
<dbReference type="EMBL" id="CP126213">
    <property type="protein sequence ID" value="WIA15431.1"/>
    <property type="molecule type" value="Genomic_DNA"/>
</dbReference>
<proteinExistence type="predicted"/>
<evidence type="ECO:0000313" key="2">
    <source>
        <dbReference type="Proteomes" id="UP001244341"/>
    </source>
</evidence>
<accession>A0ABY8U1U8</accession>